<name>A0A8S0PDE7_OLEEU</name>
<evidence type="ECO:0000313" key="3">
    <source>
        <dbReference type="EMBL" id="CAA2938336.1"/>
    </source>
</evidence>
<dbReference type="GO" id="GO:0005634">
    <property type="term" value="C:nucleus"/>
    <property type="evidence" value="ECO:0007669"/>
    <property type="project" value="TreeGrafter"/>
</dbReference>
<dbReference type="OrthoDB" id="1604062at2759"/>
<dbReference type="InterPro" id="IPR046831">
    <property type="entry name" value="Calmodulin_bind_N"/>
</dbReference>
<evidence type="ECO:0000259" key="2">
    <source>
        <dbReference type="Pfam" id="PF07887"/>
    </source>
</evidence>
<sequence length="175" mass="19193">MRTRCMERTNSVSGRGKRTLESGDNEEEQPDKKSPALAGDIVETLKVDILQMLFSSLKPILQSVVSEGVERAMAKLGPARLDGRSSPKRIEGPDGRNLQLHFKSRLSLPLFTWGKVEGEQGAAINIVLIDAGTGHVITSGPEFCVKLDIIVLEGDFNNEGDEGWTQEEFESLVVK</sequence>
<feature type="region of interest" description="Disordered" evidence="1">
    <location>
        <begin position="1"/>
        <end position="37"/>
    </location>
</feature>
<dbReference type="EMBL" id="CACTIH010000034">
    <property type="protein sequence ID" value="CAA2938336.1"/>
    <property type="molecule type" value="Genomic_DNA"/>
</dbReference>
<keyword evidence="4" id="KW-1185">Reference proteome</keyword>
<gene>
    <name evidence="3" type="ORF">OLEA9_A092116</name>
</gene>
<dbReference type="PANTHER" id="PTHR31713:SF18">
    <property type="entry name" value="OS02G0177800 PROTEIN"/>
    <property type="match status" value="1"/>
</dbReference>
<evidence type="ECO:0000313" key="4">
    <source>
        <dbReference type="Proteomes" id="UP000594638"/>
    </source>
</evidence>
<reference evidence="3 4" key="1">
    <citation type="submission" date="2019-12" db="EMBL/GenBank/DDBJ databases">
        <authorList>
            <person name="Alioto T."/>
            <person name="Alioto T."/>
            <person name="Gomez Garrido J."/>
        </authorList>
    </citation>
    <scope>NUCLEOTIDE SEQUENCE [LARGE SCALE GENOMIC DNA]</scope>
</reference>
<proteinExistence type="predicted"/>
<protein>
    <submittedName>
        <fullName evidence="3">Calmodulin-binding 60 B</fullName>
    </submittedName>
</protein>
<feature type="domain" description="Calmodulin binding protein-like N-terminal" evidence="2">
    <location>
        <begin position="98"/>
        <end position="175"/>
    </location>
</feature>
<dbReference type="Pfam" id="PF07887">
    <property type="entry name" value="Calmodulin_bind"/>
    <property type="match status" value="1"/>
</dbReference>
<dbReference type="Proteomes" id="UP000594638">
    <property type="component" value="Unassembled WGS sequence"/>
</dbReference>
<dbReference type="Gramene" id="OE9A092116T1">
    <property type="protein sequence ID" value="OE9A092116C1"/>
    <property type="gene ID" value="OE9A092116"/>
</dbReference>
<dbReference type="GO" id="GO:0003700">
    <property type="term" value="F:DNA-binding transcription factor activity"/>
    <property type="evidence" value="ECO:0007669"/>
    <property type="project" value="TreeGrafter"/>
</dbReference>
<organism evidence="3 4">
    <name type="scientific">Olea europaea subsp. europaea</name>
    <dbReference type="NCBI Taxonomy" id="158383"/>
    <lineage>
        <taxon>Eukaryota</taxon>
        <taxon>Viridiplantae</taxon>
        <taxon>Streptophyta</taxon>
        <taxon>Embryophyta</taxon>
        <taxon>Tracheophyta</taxon>
        <taxon>Spermatophyta</taxon>
        <taxon>Magnoliopsida</taxon>
        <taxon>eudicotyledons</taxon>
        <taxon>Gunneridae</taxon>
        <taxon>Pentapetalae</taxon>
        <taxon>asterids</taxon>
        <taxon>lamiids</taxon>
        <taxon>Lamiales</taxon>
        <taxon>Oleaceae</taxon>
        <taxon>Oleeae</taxon>
        <taxon>Olea</taxon>
    </lineage>
</organism>
<dbReference type="GO" id="GO:0043565">
    <property type="term" value="F:sequence-specific DNA binding"/>
    <property type="evidence" value="ECO:0007669"/>
    <property type="project" value="TreeGrafter"/>
</dbReference>
<dbReference type="InterPro" id="IPR012416">
    <property type="entry name" value="CBP60"/>
</dbReference>
<evidence type="ECO:0000256" key="1">
    <source>
        <dbReference type="SAM" id="MobiDB-lite"/>
    </source>
</evidence>
<dbReference type="AlphaFoldDB" id="A0A8S0PDE7"/>
<comment type="caution">
    <text evidence="3">The sequence shown here is derived from an EMBL/GenBank/DDBJ whole genome shotgun (WGS) entry which is preliminary data.</text>
</comment>
<dbReference type="GO" id="GO:0005516">
    <property type="term" value="F:calmodulin binding"/>
    <property type="evidence" value="ECO:0007669"/>
    <property type="project" value="InterPro"/>
</dbReference>
<accession>A0A8S0PDE7</accession>
<dbReference type="PANTHER" id="PTHR31713">
    <property type="entry name" value="OS02G0177800 PROTEIN"/>
    <property type="match status" value="1"/>
</dbReference>
<dbReference type="GO" id="GO:0080142">
    <property type="term" value="P:regulation of salicylic acid biosynthetic process"/>
    <property type="evidence" value="ECO:0007669"/>
    <property type="project" value="TreeGrafter"/>
</dbReference>